<dbReference type="AlphaFoldDB" id="I0CED5"/>
<name>I0CED5_9ACTN</name>
<evidence type="ECO:0000256" key="1">
    <source>
        <dbReference type="SAM" id="MobiDB-lite"/>
    </source>
</evidence>
<keyword evidence="2" id="KW-0614">Plasmid</keyword>
<feature type="region of interest" description="Disordered" evidence="1">
    <location>
        <begin position="40"/>
        <end position="67"/>
    </location>
</feature>
<geneLocation type="plasmid" evidence="2">
    <name>pCQ4</name>
</geneLocation>
<proteinExistence type="predicted"/>
<evidence type="ECO:0000313" key="2">
    <source>
        <dbReference type="EMBL" id="AFH75148.1"/>
    </source>
</evidence>
<gene>
    <name evidence="2" type="ORF">pCQ4.23c</name>
</gene>
<reference evidence="2" key="1">
    <citation type="submission" date="2011-12" db="EMBL/GenBank/DDBJ databases">
        <title>Complete nucleotide sequence of Streptomyces circular plasmid pCQ4.</title>
        <authorList>
            <person name="Cheng Q."/>
            <person name="Tian X."/>
            <person name="Qin Z."/>
        </authorList>
    </citation>
    <scope>NUCLEOTIDE SEQUENCE</scope>
    <source>
        <strain evidence="2">W75</strain>
        <plasmid evidence="2">pCQ4</plasmid>
    </source>
</reference>
<protein>
    <submittedName>
        <fullName evidence="2">Uncharacterized protein</fullName>
    </submittedName>
</protein>
<organism evidence="2">
    <name type="scientific">Streptomyces sp. W75</name>
    <dbReference type="NCBI Taxonomy" id="1170711"/>
    <lineage>
        <taxon>Bacteria</taxon>
        <taxon>Bacillati</taxon>
        <taxon>Actinomycetota</taxon>
        <taxon>Actinomycetes</taxon>
        <taxon>Kitasatosporales</taxon>
        <taxon>Streptomycetaceae</taxon>
        <taxon>Streptomyces</taxon>
    </lineage>
</organism>
<dbReference type="EMBL" id="JQ340175">
    <property type="protein sequence ID" value="AFH75148.1"/>
    <property type="molecule type" value="Genomic_DNA"/>
</dbReference>
<accession>I0CED5</accession>
<sequence length="124" mass="14040">MDRRRRCCCRWRTAVNNFATPGLDQHMAEVDAERQRQLARFGDQHHPDGTGSTTDRKHADEARRHCDHTTRTGQLTWNDILTEEVCEALAESDPGLLRTELVQVAAVALAWISDLDSRTEGSAR</sequence>